<evidence type="ECO:0000256" key="1">
    <source>
        <dbReference type="SAM" id="MobiDB-lite"/>
    </source>
</evidence>
<name>A0A099KA09_COLPS</name>
<feature type="compositionally biased region" description="Gly residues" evidence="1">
    <location>
        <begin position="1"/>
        <end position="29"/>
    </location>
</feature>
<dbReference type="PATRIC" id="fig|28229.3.peg.4678"/>
<proteinExistence type="predicted"/>
<dbReference type="EMBL" id="JQEC01000075">
    <property type="protein sequence ID" value="KGJ86458.1"/>
    <property type="molecule type" value="Genomic_DNA"/>
</dbReference>
<reference evidence="2 3" key="1">
    <citation type="submission" date="2014-08" db="EMBL/GenBank/DDBJ databases">
        <title>Genomic and Phenotypic Diversity of Colwellia psychrerythraea strains from Disparate Marine Basins.</title>
        <authorList>
            <person name="Techtmann S.M."/>
            <person name="Stelling S.C."/>
            <person name="Utturkar S.M."/>
            <person name="Alshibli N."/>
            <person name="Harris A."/>
            <person name="Brown S.D."/>
            <person name="Hazen T.C."/>
        </authorList>
    </citation>
    <scope>NUCLEOTIDE SEQUENCE [LARGE SCALE GENOMIC DNA]</scope>
    <source>
        <strain evidence="2 3">GAB14E</strain>
    </source>
</reference>
<feature type="region of interest" description="Disordered" evidence="1">
    <location>
        <begin position="1"/>
        <end position="34"/>
    </location>
</feature>
<evidence type="ECO:0000313" key="2">
    <source>
        <dbReference type="EMBL" id="KGJ86458.1"/>
    </source>
</evidence>
<organism evidence="2 3">
    <name type="scientific">Colwellia psychrerythraea</name>
    <name type="common">Vibrio psychroerythus</name>
    <dbReference type="NCBI Taxonomy" id="28229"/>
    <lineage>
        <taxon>Bacteria</taxon>
        <taxon>Pseudomonadati</taxon>
        <taxon>Pseudomonadota</taxon>
        <taxon>Gammaproteobacteria</taxon>
        <taxon>Alteromonadales</taxon>
        <taxon>Colwelliaceae</taxon>
        <taxon>Colwellia</taxon>
    </lineage>
</organism>
<gene>
    <name evidence="2" type="ORF">GAB14E_0731</name>
</gene>
<feature type="non-terminal residue" evidence="2">
    <location>
        <position position="1"/>
    </location>
</feature>
<dbReference type="AlphaFoldDB" id="A0A099KA09"/>
<protein>
    <submittedName>
        <fullName evidence="2">Uncharacterized protein</fullName>
    </submittedName>
</protein>
<accession>A0A099KA09</accession>
<sequence length="171" mass="17088">DGSGGDGSGGDGSGGGGSGGDGSGGGGSGTEPCTGDGCDIGSGTEPCTGDNCIPDGFCDQEGNCSTNIATRTEPSDGLKGFWKTDYPDGLVGIMEGKILDAQGTAFYGFIESFNPSLGSGAAPPMQLCFNMGSMANFGCHSLLIDPRVYPAIRIFILITAGFLCRKILFGG</sequence>
<comment type="caution">
    <text evidence="2">The sequence shown here is derived from an EMBL/GenBank/DDBJ whole genome shotgun (WGS) entry which is preliminary data.</text>
</comment>
<evidence type="ECO:0000313" key="3">
    <source>
        <dbReference type="Proteomes" id="UP000029868"/>
    </source>
</evidence>
<dbReference type="Proteomes" id="UP000029868">
    <property type="component" value="Unassembled WGS sequence"/>
</dbReference>